<sequence length="301" mass="32881">MSDLYTALRVSPRKKRSPPEDDDDVLTPKRLRIAPPTPPATVTRKSAKGKGPFASPPAIPLPPHISRLLSVQTALQHALSHALATCAISPSETGIVRNVLNHLSLAKYGGLKTTFDLDDLRRLCWLWEWDGKKVPTAAKVTAAKNTDDDENPFLDKTPAPAPSPATPRKGKAKALETDDDENPFLDKPVASSSKQSKAKAKKVEAPTEDNPFLEEKAEASAKDWTRGAMGFVLSQTTHHSRTTGTRVPAYGIGIEVEIDIDKDMGGGMAAVARWTAASEDRRKEFRGKLERWIKVRRLSPA</sequence>
<reference evidence="1" key="1">
    <citation type="submission" date="2022-07" db="EMBL/GenBank/DDBJ databases">
        <title>Genome Sequence of Phlebia brevispora.</title>
        <authorList>
            <person name="Buettner E."/>
        </authorList>
    </citation>
    <scope>NUCLEOTIDE SEQUENCE</scope>
    <source>
        <strain evidence="1">MPL23</strain>
    </source>
</reference>
<evidence type="ECO:0000313" key="2">
    <source>
        <dbReference type="Proteomes" id="UP001148662"/>
    </source>
</evidence>
<proteinExistence type="predicted"/>
<gene>
    <name evidence="1" type="ORF">NM688_g4958</name>
</gene>
<comment type="caution">
    <text evidence="1">The sequence shown here is derived from an EMBL/GenBank/DDBJ whole genome shotgun (WGS) entry which is preliminary data.</text>
</comment>
<dbReference type="EMBL" id="JANHOG010000871">
    <property type="protein sequence ID" value="KAJ3550978.1"/>
    <property type="molecule type" value="Genomic_DNA"/>
</dbReference>
<accession>A0ACC1T218</accession>
<protein>
    <submittedName>
        <fullName evidence="1">Uncharacterized protein</fullName>
    </submittedName>
</protein>
<dbReference type="Proteomes" id="UP001148662">
    <property type="component" value="Unassembled WGS sequence"/>
</dbReference>
<evidence type="ECO:0000313" key="1">
    <source>
        <dbReference type="EMBL" id="KAJ3550978.1"/>
    </source>
</evidence>
<name>A0ACC1T218_9APHY</name>
<organism evidence="1 2">
    <name type="scientific">Phlebia brevispora</name>
    <dbReference type="NCBI Taxonomy" id="194682"/>
    <lineage>
        <taxon>Eukaryota</taxon>
        <taxon>Fungi</taxon>
        <taxon>Dikarya</taxon>
        <taxon>Basidiomycota</taxon>
        <taxon>Agaricomycotina</taxon>
        <taxon>Agaricomycetes</taxon>
        <taxon>Polyporales</taxon>
        <taxon>Meruliaceae</taxon>
        <taxon>Phlebia</taxon>
    </lineage>
</organism>
<keyword evidence="2" id="KW-1185">Reference proteome</keyword>